<evidence type="ECO:0000313" key="8">
    <source>
        <dbReference type="EMBL" id="HIX45916.1"/>
    </source>
</evidence>
<dbReference type="EMBL" id="DXFB01000175">
    <property type="protein sequence ID" value="HIX45916.1"/>
    <property type="molecule type" value="Genomic_DNA"/>
</dbReference>
<dbReference type="PANTHER" id="PTHR30518">
    <property type="entry name" value="ENDOLYTIC MUREIN TRANSGLYCOSYLASE"/>
    <property type="match status" value="1"/>
</dbReference>
<keyword evidence="6 7" id="KW-0961">Cell wall biogenesis/degradation</keyword>
<evidence type="ECO:0000256" key="6">
    <source>
        <dbReference type="ARBA" id="ARBA00023316"/>
    </source>
</evidence>
<dbReference type="Gene3D" id="3.30.160.60">
    <property type="entry name" value="Classic Zinc Finger"/>
    <property type="match status" value="1"/>
</dbReference>
<comment type="caution">
    <text evidence="8">The sequence shown here is derived from an EMBL/GenBank/DDBJ whole genome shotgun (WGS) entry which is preliminary data.</text>
</comment>
<evidence type="ECO:0000313" key="9">
    <source>
        <dbReference type="Proteomes" id="UP000824246"/>
    </source>
</evidence>
<evidence type="ECO:0000256" key="2">
    <source>
        <dbReference type="ARBA" id="ARBA00022692"/>
    </source>
</evidence>
<name>A0A9D1VS88_9BACT</name>
<dbReference type="GO" id="GO:0009252">
    <property type="term" value="P:peptidoglycan biosynthetic process"/>
    <property type="evidence" value="ECO:0007669"/>
    <property type="project" value="UniProtKB-UniRule"/>
</dbReference>
<feature type="site" description="Important for catalytic activity" evidence="7">
    <location>
        <position position="224"/>
    </location>
</feature>
<keyword evidence="3 7" id="KW-1133">Transmembrane helix</keyword>
<sequence>MKNMTIGNKAIWITIVATFLVVILAMAGWIYKVYMHDPIGKEKVCIYLTPGLPADSLRTQLSQYIPETTAERVTMLMEYMGYGTPGNERCGYYELSPNLSIYRAARKLVAGSETPIRFTFNNLRTKEQLTERIGETFYMCADTIAALLSDPSVCASYGFDTVTIVAMFIPDTYEFYWTVSPRRFLDRMHYYYKLYWNDERKQLADKAGLSPLEVSVLASIVEEETAKADEMPIVAGLYINRLRRGMLLQADPTVKYAVGDFSLRRILNEHLATDSPYNTYLYAGLPPSPIRIPSKTASEAVLHYAHHNYLYMCAKDDFSGYHLFARTLPEHSRNAAKYHAALNRRNIK</sequence>
<protein>
    <recommendedName>
        <fullName evidence="7">Endolytic murein transglycosylase</fullName>
        <ecNumber evidence="7">4.2.2.29</ecNumber>
    </recommendedName>
    <alternativeName>
        <fullName evidence="7">Peptidoglycan lytic transglycosylase</fullName>
    </alternativeName>
    <alternativeName>
        <fullName evidence="7">Peptidoglycan polymerization terminase</fullName>
    </alternativeName>
</protein>
<dbReference type="GO" id="GO:0005886">
    <property type="term" value="C:plasma membrane"/>
    <property type="evidence" value="ECO:0007669"/>
    <property type="project" value="UniProtKB-SubCell"/>
</dbReference>
<dbReference type="GO" id="GO:0008932">
    <property type="term" value="F:lytic endotransglycosylase activity"/>
    <property type="evidence" value="ECO:0007669"/>
    <property type="project" value="UniProtKB-UniRule"/>
</dbReference>
<accession>A0A9D1VS88</accession>
<evidence type="ECO:0000256" key="7">
    <source>
        <dbReference type="HAMAP-Rule" id="MF_02065"/>
    </source>
</evidence>
<dbReference type="EC" id="4.2.2.29" evidence="7"/>
<dbReference type="PANTHER" id="PTHR30518:SF2">
    <property type="entry name" value="ENDOLYTIC MUREIN TRANSGLYCOSYLASE"/>
    <property type="match status" value="1"/>
</dbReference>
<gene>
    <name evidence="7 8" type="primary">mltG</name>
    <name evidence="8" type="ORF">H9982_06810</name>
</gene>
<evidence type="ECO:0000256" key="5">
    <source>
        <dbReference type="ARBA" id="ARBA00023239"/>
    </source>
</evidence>
<keyword evidence="2 7" id="KW-0812">Transmembrane</keyword>
<dbReference type="InterPro" id="IPR003770">
    <property type="entry name" value="MLTG-like"/>
</dbReference>
<evidence type="ECO:0000256" key="1">
    <source>
        <dbReference type="ARBA" id="ARBA00022475"/>
    </source>
</evidence>
<dbReference type="HAMAP" id="MF_02065">
    <property type="entry name" value="MltG"/>
    <property type="match status" value="1"/>
</dbReference>
<keyword evidence="4 7" id="KW-0472">Membrane</keyword>
<dbReference type="GO" id="GO:0071555">
    <property type="term" value="P:cell wall organization"/>
    <property type="evidence" value="ECO:0007669"/>
    <property type="project" value="UniProtKB-KW"/>
</dbReference>
<feature type="transmembrane region" description="Helical" evidence="7">
    <location>
        <begin position="12"/>
        <end position="31"/>
    </location>
</feature>
<evidence type="ECO:0000256" key="4">
    <source>
        <dbReference type="ARBA" id="ARBA00023136"/>
    </source>
</evidence>
<dbReference type="Pfam" id="PF02618">
    <property type="entry name" value="YceG"/>
    <property type="match status" value="1"/>
</dbReference>
<comment type="similarity">
    <text evidence="7">Belongs to the transglycosylase MltG family.</text>
</comment>
<dbReference type="AlphaFoldDB" id="A0A9D1VS88"/>
<dbReference type="NCBIfam" id="TIGR00247">
    <property type="entry name" value="endolytic transglycosylase MltG"/>
    <property type="match status" value="1"/>
</dbReference>
<evidence type="ECO:0000256" key="3">
    <source>
        <dbReference type="ARBA" id="ARBA00022989"/>
    </source>
</evidence>
<comment type="function">
    <text evidence="7">Functions as a peptidoglycan terminase that cleaves nascent peptidoglycan strands endolytically to terminate their elongation.</text>
</comment>
<reference evidence="8" key="1">
    <citation type="journal article" date="2021" name="PeerJ">
        <title>Extensive microbial diversity within the chicken gut microbiome revealed by metagenomics and culture.</title>
        <authorList>
            <person name="Gilroy R."/>
            <person name="Ravi A."/>
            <person name="Getino M."/>
            <person name="Pursley I."/>
            <person name="Horton D.L."/>
            <person name="Alikhan N.F."/>
            <person name="Baker D."/>
            <person name="Gharbi K."/>
            <person name="Hall N."/>
            <person name="Watson M."/>
            <person name="Adriaenssens E.M."/>
            <person name="Foster-Nyarko E."/>
            <person name="Jarju S."/>
            <person name="Secka A."/>
            <person name="Antonio M."/>
            <person name="Oren A."/>
            <person name="Chaudhuri R.R."/>
            <person name="La Ragione R."/>
            <person name="Hildebrand F."/>
            <person name="Pallen M.J."/>
        </authorList>
    </citation>
    <scope>NUCLEOTIDE SEQUENCE</scope>
    <source>
        <strain evidence="8">ChiHjej12B11-16260</strain>
    </source>
</reference>
<dbReference type="Proteomes" id="UP000824246">
    <property type="component" value="Unassembled WGS sequence"/>
</dbReference>
<keyword evidence="1 7" id="KW-1003">Cell membrane</keyword>
<comment type="catalytic activity">
    <reaction evidence="7">
        <text>a peptidoglycan chain = a peptidoglycan chain with N-acetyl-1,6-anhydromuramyl-[peptide] at the reducing end + a peptidoglycan chain with N-acetylglucosamine at the non-reducing end.</text>
        <dbReference type="EC" id="4.2.2.29"/>
    </reaction>
</comment>
<organism evidence="8 9">
    <name type="scientific">Candidatus Barnesiella excrementipullorum</name>
    <dbReference type="NCBI Taxonomy" id="2838479"/>
    <lineage>
        <taxon>Bacteria</taxon>
        <taxon>Pseudomonadati</taxon>
        <taxon>Bacteroidota</taxon>
        <taxon>Bacteroidia</taxon>
        <taxon>Bacteroidales</taxon>
        <taxon>Barnesiellaceae</taxon>
        <taxon>Barnesiella</taxon>
    </lineage>
</organism>
<keyword evidence="5 7" id="KW-0456">Lyase</keyword>
<comment type="subcellular location">
    <subcellularLocation>
        <location evidence="7">Cell membrane</location>
        <topology evidence="7">Single-pass membrane protein</topology>
    </subcellularLocation>
</comment>
<dbReference type="CDD" id="cd08010">
    <property type="entry name" value="MltG_like"/>
    <property type="match status" value="1"/>
</dbReference>
<reference evidence="8" key="2">
    <citation type="submission" date="2021-04" db="EMBL/GenBank/DDBJ databases">
        <authorList>
            <person name="Gilroy R."/>
        </authorList>
    </citation>
    <scope>NUCLEOTIDE SEQUENCE</scope>
    <source>
        <strain evidence="8">ChiHjej12B11-16260</strain>
    </source>
</reference>
<proteinExistence type="inferred from homology"/>